<evidence type="ECO:0008006" key="10">
    <source>
        <dbReference type="Google" id="ProtNLM"/>
    </source>
</evidence>
<dbReference type="FunFam" id="1.20.1250.20:FF:000247">
    <property type="entry name" value="MFS general substrate transporter"/>
    <property type="match status" value="1"/>
</dbReference>
<dbReference type="GO" id="GO:0016020">
    <property type="term" value="C:membrane"/>
    <property type="evidence" value="ECO:0007669"/>
    <property type="project" value="UniProtKB-SubCell"/>
</dbReference>
<dbReference type="Pfam" id="PF07690">
    <property type="entry name" value="MFS_1"/>
    <property type="match status" value="1"/>
</dbReference>
<feature type="transmembrane region" description="Helical" evidence="7">
    <location>
        <begin position="193"/>
        <end position="218"/>
    </location>
</feature>
<feature type="transmembrane region" description="Helical" evidence="7">
    <location>
        <begin position="377"/>
        <end position="395"/>
    </location>
</feature>
<feature type="transmembrane region" description="Helical" evidence="7">
    <location>
        <begin position="407"/>
        <end position="427"/>
    </location>
</feature>
<proteinExistence type="predicted"/>
<evidence type="ECO:0000256" key="2">
    <source>
        <dbReference type="ARBA" id="ARBA00022448"/>
    </source>
</evidence>
<keyword evidence="4 7" id="KW-1133">Transmembrane helix</keyword>
<keyword evidence="3 7" id="KW-0812">Transmembrane</keyword>
<feature type="region of interest" description="Disordered" evidence="6">
    <location>
        <begin position="1"/>
        <end position="43"/>
    </location>
</feature>
<evidence type="ECO:0000256" key="7">
    <source>
        <dbReference type="SAM" id="Phobius"/>
    </source>
</evidence>
<keyword evidence="9" id="KW-1185">Reference proteome</keyword>
<dbReference type="SUPFAM" id="SSF103473">
    <property type="entry name" value="MFS general substrate transporter"/>
    <property type="match status" value="1"/>
</dbReference>
<feature type="transmembrane region" description="Helical" evidence="7">
    <location>
        <begin position="230"/>
        <end position="251"/>
    </location>
</feature>
<evidence type="ECO:0000256" key="5">
    <source>
        <dbReference type="ARBA" id="ARBA00023136"/>
    </source>
</evidence>
<comment type="subcellular location">
    <subcellularLocation>
        <location evidence="1">Membrane</location>
        <topology evidence="1">Multi-pass membrane protein</topology>
    </subcellularLocation>
</comment>
<evidence type="ECO:0000256" key="4">
    <source>
        <dbReference type="ARBA" id="ARBA00022989"/>
    </source>
</evidence>
<evidence type="ECO:0000313" key="9">
    <source>
        <dbReference type="Proteomes" id="UP001375240"/>
    </source>
</evidence>
<feature type="compositionally biased region" description="Polar residues" evidence="6">
    <location>
        <begin position="21"/>
        <end position="34"/>
    </location>
</feature>
<feature type="transmembrane region" description="Helical" evidence="7">
    <location>
        <begin position="433"/>
        <end position="455"/>
    </location>
</feature>
<gene>
    <name evidence="8" type="ORF">TWF696_004968</name>
</gene>
<dbReference type="InterPro" id="IPR011701">
    <property type="entry name" value="MFS"/>
</dbReference>
<dbReference type="Gene3D" id="1.20.1250.20">
    <property type="entry name" value="MFS general substrate transporter like domains"/>
    <property type="match status" value="1"/>
</dbReference>
<evidence type="ECO:0000256" key="6">
    <source>
        <dbReference type="SAM" id="MobiDB-lite"/>
    </source>
</evidence>
<feature type="transmembrane region" description="Helical" evidence="7">
    <location>
        <begin position="168"/>
        <end position="187"/>
    </location>
</feature>
<feature type="transmembrane region" description="Helical" evidence="7">
    <location>
        <begin position="263"/>
        <end position="283"/>
    </location>
</feature>
<keyword evidence="5 7" id="KW-0472">Membrane</keyword>
<reference evidence="8 9" key="1">
    <citation type="submission" date="2019-10" db="EMBL/GenBank/DDBJ databases">
        <authorList>
            <person name="Palmer J.M."/>
        </authorList>
    </citation>
    <scope>NUCLEOTIDE SEQUENCE [LARGE SCALE GENOMIC DNA]</scope>
    <source>
        <strain evidence="8 9">TWF696</strain>
    </source>
</reference>
<feature type="compositionally biased region" description="Basic and acidic residues" evidence="6">
    <location>
        <begin position="1"/>
        <end position="13"/>
    </location>
</feature>
<feature type="transmembrane region" description="Helical" evidence="7">
    <location>
        <begin position="340"/>
        <end position="357"/>
    </location>
</feature>
<feature type="transmembrane region" description="Helical" evidence="7">
    <location>
        <begin position="467"/>
        <end position="487"/>
    </location>
</feature>
<evidence type="ECO:0000256" key="1">
    <source>
        <dbReference type="ARBA" id="ARBA00004141"/>
    </source>
</evidence>
<dbReference type="GO" id="GO:0022857">
    <property type="term" value="F:transmembrane transporter activity"/>
    <property type="evidence" value="ECO:0007669"/>
    <property type="project" value="InterPro"/>
</dbReference>
<name>A0AAV9V391_9PEZI</name>
<dbReference type="Proteomes" id="UP001375240">
    <property type="component" value="Unassembled WGS sequence"/>
</dbReference>
<evidence type="ECO:0000313" key="8">
    <source>
        <dbReference type="EMBL" id="KAK6352978.1"/>
    </source>
</evidence>
<dbReference type="PANTHER" id="PTHR43791:SF14">
    <property type="entry name" value="MFS GENERAL SUBSTRATE TRANSPORTER"/>
    <property type="match status" value="1"/>
</dbReference>
<sequence>MADIKAQDPKVESEPEIPNPDSKTTPADGSSAQSFDEAATDQEIDGDYGSYGSHVFSNPKVADYWRGVYEDAKYEGRHRFDPDITWSAAEEKRLKRIIDWRVMTWAWLMFFALDVNRRNINRAITDNMLPELGMNTNDFNTGQTIFLLCFLSAELPSGLVSKKLGPDVWIPFLITAWSLVSLSQIGLTNRAGYFAIRAMLGFLMGGFIPDTVLYITYWYKTKELPIRLSWFWTVLSACNVLGSLLAAGILQMRGLAGWSGWKFLFLIEGGLTVLVGIASWFLMPASPSQTKSRFRKNGWFTEREEKILVNRLLRDDPSKGDMHNRQGVTPRLLWKCLKDYDLWPLYFIGLTVYIPPAPPQNYLALILRNMGFSTLHANLLTIPSQFLYGVNLLIVSRISEWLNERSLVSMSSNIWMWPFLLALVLISPDTNGWIRYGLLTGLLSYPYCHAILVAWNSRNSNSVRARAVSAALYNMFVQSGNIISANIYRENDKPNYYTGNKILLAVASFNIVLFVVVKFWYIKRNERREGKWAQMTNDERIDYIYNTKDEGTKRLDFRFAH</sequence>
<dbReference type="FunFam" id="1.20.1250.20:FF:000106">
    <property type="entry name" value="MFS transporter, putative"/>
    <property type="match status" value="1"/>
</dbReference>
<comment type="caution">
    <text evidence="8">The sequence shown here is derived from an EMBL/GenBank/DDBJ whole genome shotgun (WGS) entry which is preliminary data.</text>
</comment>
<accession>A0AAV9V391</accession>
<dbReference type="AlphaFoldDB" id="A0AAV9V391"/>
<evidence type="ECO:0000256" key="3">
    <source>
        <dbReference type="ARBA" id="ARBA00022692"/>
    </source>
</evidence>
<protein>
    <recommendedName>
        <fullName evidence="10">Allantoate permease</fullName>
    </recommendedName>
</protein>
<keyword evidence="2" id="KW-0813">Transport</keyword>
<feature type="transmembrane region" description="Helical" evidence="7">
    <location>
        <begin position="502"/>
        <end position="521"/>
    </location>
</feature>
<dbReference type="EMBL" id="JAVHNQ010000003">
    <property type="protein sequence ID" value="KAK6352978.1"/>
    <property type="molecule type" value="Genomic_DNA"/>
</dbReference>
<organism evidence="8 9">
    <name type="scientific">Orbilia brochopaga</name>
    <dbReference type="NCBI Taxonomy" id="3140254"/>
    <lineage>
        <taxon>Eukaryota</taxon>
        <taxon>Fungi</taxon>
        <taxon>Dikarya</taxon>
        <taxon>Ascomycota</taxon>
        <taxon>Pezizomycotina</taxon>
        <taxon>Orbiliomycetes</taxon>
        <taxon>Orbiliales</taxon>
        <taxon>Orbiliaceae</taxon>
        <taxon>Orbilia</taxon>
    </lineage>
</organism>
<dbReference type="PANTHER" id="PTHR43791">
    <property type="entry name" value="PERMEASE-RELATED"/>
    <property type="match status" value="1"/>
</dbReference>
<dbReference type="InterPro" id="IPR036259">
    <property type="entry name" value="MFS_trans_sf"/>
</dbReference>